<dbReference type="GO" id="GO:0004300">
    <property type="term" value="F:enoyl-CoA hydratase activity"/>
    <property type="evidence" value="ECO:0007669"/>
    <property type="project" value="UniProtKB-EC"/>
</dbReference>
<comment type="catalytic activity">
    <reaction evidence="17">
        <text>(3S)-hydroxydecanoyl-CoA = (2E)-decenoyl-CoA + H2O</text>
        <dbReference type="Rhea" id="RHEA:31191"/>
        <dbReference type="ChEBI" id="CHEBI:15377"/>
        <dbReference type="ChEBI" id="CHEBI:61406"/>
        <dbReference type="ChEBI" id="CHEBI:62616"/>
    </reaction>
    <physiologicalReaction direction="right-to-left" evidence="17">
        <dbReference type="Rhea" id="RHEA:31193"/>
    </physiologicalReaction>
</comment>
<evidence type="ECO:0000256" key="30">
    <source>
        <dbReference type="ARBA" id="ARBA00039632"/>
    </source>
</evidence>
<keyword evidence="16" id="KW-0511">Multifunctional enzyme</keyword>
<proteinExistence type="inferred from homology"/>
<dbReference type="SUPFAM" id="SSF48179">
    <property type="entry name" value="6-phosphogluconate dehydrogenase C-terminal domain-like"/>
    <property type="match status" value="2"/>
</dbReference>
<comment type="catalytic activity">
    <reaction evidence="28">
        <text>(2E)-hexadecenedioyl-CoA + H2O = (3S)-hydroxyhexadecanedioyl-CoA</text>
        <dbReference type="Rhea" id="RHEA:40259"/>
        <dbReference type="ChEBI" id="CHEBI:15377"/>
        <dbReference type="ChEBI" id="CHEBI:77075"/>
        <dbReference type="ChEBI" id="CHEBI:77080"/>
    </reaction>
    <physiologicalReaction direction="left-to-right" evidence="28">
        <dbReference type="Rhea" id="RHEA:40260"/>
    </physiologicalReaction>
</comment>
<dbReference type="Pfam" id="PF02737">
    <property type="entry name" value="3HCDH_N"/>
    <property type="match status" value="1"/>
</dbReference>
<evidence type="ECO:0000256" key="19">
    <source>
        <dbReference type="ARBA" id="ARBA00035909"/>
    </source>
</evidence>
<evidence type="ECO:0000256" key="8">
    <source>
        <dbReference type="ARBA" id="ARBA00013000"/>
    </source>
</evidence>
<evidence type="ECO:0000313" key="39">
    <source>
        <dbReference type="EMBL" id="EEN44535.1"/>
    </source>
</evidence>
<comment type="catalytic activity">
    <reaction evidence="1">
        <text>(3S)-hydroxyhexadecanoyl-CoA = (2E)-hexadecenoyl-CoA + H2O</text>
        <dbReference type="Rhea" id="RHEA:31163"/>
        <dbReference type="ChEBI" id="CHEBI:15377"/>
        <dbReference type="ChEBI" id="CHEBI:61526"/>
        <dbReference type="ChEBI" id="CHEBI:62613"/>
    </reaction>
    <physiologicalReaction direction="right-to-left" evidence="1">
        <dbReference type="Rhea" id="RHEA:31165"/>
    </physiologicalReaction>
</comment>
<evidence type="ECO:0000256" key="4">
    <source>
        <dbReference type="ARBA" id="ARBA00008750"/>
    </source>
</evidence>
<comment type="catalytic activity">
    <reaction evidence="32">
        <text>(3S)-hydroxyhexadecanoyl-CoA + NAD(+) = 3-oxohexadecanoyl-CoA + NADH + H(+)</text>
        <dbReference type="Rhea" id="RHEA:31159"/>
        <dbReference type="ChEBI" id="CHEBI:15378"/>
        <dbReference type="ChEBI" id="CHEBI:57349"/>
        <dbReference type="ChEBI" id="CHEBI:57540"/>
        <dbReference type="ChEBI" id="CHEBI:57945"/>
        <dbReference type="ChEBI" id="CHEBI:62613"/>
    </reaction>
    <physiologicalReaction direction="left-to-right" evidence="32">
        <dbReference type="Rhea" id="RHEA:31160"/>
    </physiologicalReaction>
</comment>
<sequence>MAECATYGTVAVLQINDPPLNVLGHDVRSQLMSGLQQALQDKAVRSIVIMGKGQTFTAGADVKEFGTEKVFWEPTLHSLVEAVSAATKPVVTAIHGTTLGGGVALALASHYRLADSSAKMGLPEVQLGILPTCGVTQRLPRLVGLQTAVRMVTSGQTLSAQQALTAGLLDKVVPDDLLKKAVGFARSVDVQGLEARRVSSWTVPDVDRAEDVLDAARKTLVRRSRGAIAPLTGLQAIQASLLPFETGMKREAELGRYLWTSWQAAALRYAFFAERAVKRWHIPRNKNVNYRTVEPMDIKSVGVLGAGTMGIGISISLLQAGLKVVLTEVNKAQLDKGKSYCKFWLKKSNSNTELSGGKPQPMQLRATTDYSQLREVDLVIEAVFEDLALKKKVFRQLDAVTNPRTILATNTSGLDIDKIAAATQRPDKVIGTHFFSPAQVMRLLENIYGRHTSGETIATAMQLGATIGKVGVLVGNCPGFVGNRMKGLNFTEAMFLLEEGADPQDVDKALEEFGFAMGPFRVSDLAGGDVHWRRRIQAGLTTEHGPPPYTPVLYRQGNRYSPLADMLCMQGRFGQKTGAGWYRYKSGSRTALPDAEVHRLIHKHRQDHGFQRRNISSQEIVERCLFPLINEGFRILEEGLAAGPQDIDVIFLLGFGWPRHTGGPMYYADKVVGLGNLLQSLEKYRAHHPRSAHWVPSSLLRKMAAQGTSLSIWAAGSRL</sequence>
<comment type="catalytic activity">
    <reaction evidence="25">
        <text>(2S,3S)-3-hydroxy-2-methylbutanoyl-CoA = (2E)-2-methylbut-2-enoyl-CoA + H2O</text>
        <dbReference type="Rhea" id="RHEA:31119"/>
        <dbReference type="ChEBI" id="CHEBI:15377"/>
        <dbReference type="ChEBI" id="CHEBI:57312"/>
        <dbReference type="ChEBI" id="CHEBI:57337"/>
    </reaction>
    <physiologicalReaction direction="right-to-left" evidence="25">
        <dbReference type="Rhea" id="RHEA:31121"/>
    </physiologicalReaction>
</comment>
<dbReference type="InterPro" id="IPR001753">
    <property type="entry name" value="Enoyl-CoA_hydra/iso"/>
</dbReference>
<evidence type="ECO:0000256" key="22">
    <source>
        <dbReference type="ARBA" id="ARBA00036336"/>
    </source>
</evidence>
<dbReference type="InterPro" id="IPR006176">
    <property type="entry name" value="3-OHacyl-CoA_DH_NAD-bd"/>
</dbReference>
<dbReference type="GO" id="GO:0006635">
    <property type="term" value="P:fatty acid beta-oxidation"/>
    <property type="evidence" value="ECO:0007669"/>
    <property type="project" value="UniProtKB-UniPathway"/>
</dbReference>
<evidence type="ECO:0000256" key="16">
    <source>
        <dbReference type="ARBA" id="ARBA00023268"/>
    </source>
</evidence>
<evidence type="ECO:0000256" key="36">
    <source>
        <dbReference type="RuleBase" id="RU003707"/>
    </source>
</evidence>
<comment type="catalytic activity">
    <reaction evidence="27">
        <text>(3E)-decenoyl-CoA = (2E)-decenoyl-CoA</text>
        <dbReference type="Rhea" id="RHEA:45752"/>
        <dbReference type="ChEBI" id="CHEBI:61406"/>
        <dbReference type="ChEBI" id="CHEBI:84793"/>
    </reaction>
    <physiologicalReaction direction="left-to-right" evidence="27">
        <dbReference type="Rhea" id="RHEA:45753"/>
    </physiologicalReaction>
</comment>
<comment type="catalytic activity">
    <reaction evidence="19">
        <text>a 4-saturated-(3S)-3-hydroxyacyl-CoA = a (3E)-enoyl-CoA + H2O</text>
        <dbReference type="Rhea" id="RHEA:20724"/>
        <dbReference type="ChEBI" id="CHEBI:15377"/>
        <dbReference type="ChEBI" id="CHEBI:58521"/>
        <dbReference type="ChEBI" id="CHEBI:137480"/>
        <dbReference type="EC" id="4.2.1.17"/>
    </reaction>
    <physiologicalReaction direction="left-to-right" evidence="19">
        <dbReference type="Rhea" id="RHEA:20725"/>
    </physiologicalReaction>
</comment>
<evidence type="ECO:0000256" key="32">
    <source>
        <dbReference type="ARBA" id="ARBA00047613"/>
    </source>
</evidence>
<comment type="catalytic activity">
    <reaction evidence="20">
        <text>a (3E)-enoyl-CoA = a 4-saturated (2E)-enoyl-CoA</text>
        <dbReference type="Rhea" id="RHEA:45228"/>
        <dbReference type="ChEBI" id="CHEBI:58521"/>
        <dbReference type="ChEBI" id="CHEBI:85097"/>
        <dbReference type="EC" id="5.3.3.8"/>
    </reaction>
    <physiologicalReaction direction="left-to-right" evidence="20">
        <dbReference type="Rhea" id="RHEA:45229"/>
    </physiologicalReaction>
</comment>
<evidence type="ECO:0000256" key="34">
    <source>
        <dbReference type="ARBA" id="ARBA00048911"/>
    </source>
</evidence>
<evidence type="ECO:0000256" key="20">
    <source>
        <dbReference type="ARBA" id="ARBA00035949"/>
    </source>
</evidence>
<dbReference type="EMBL" id="GG666673">
    <property type="protein sequence ID" value="EEN44535.1"/>
    <property type="molecule type" value="Genomic_DNA"/>
</dbReference>
<keyword evidence="15" id="KW-0456">Lyase</keyword>
<evidence type="ECO:0000256" key="14">
    <source>
        <dbReference type="ARBA" id="ARBA00023235"/>
    </source>
</evidence>
<evidence type="ECO:0000256" key="11">
    <source>
        <dbReference type="ARBA" id="ARBA00023027"/>
    </source>
</evidence>
<dbReference type="GO" id="GO:0005777">
    <property type="term" value="C:peroxisome"/>
    <property type="evidence" value="ECO:0007669"/>
    <property type="project" value="UniProtKB-SubCell"/>
</dbReference>
<comment type="catalytic activity">
    <reaction evidence="18">
        <text>(3E,5Z)-octadienoyl-CoA = (2E,5Z)-octadienoyl-CoA</text>
        <dbReference type="Rhea" id="RHEA:49932"/>
        <dbReference type="ChEBI" id="CHEBI:85108"/>
        <dbReference type="ChEBI" id="CHEBI:131990"/>
    </reaction>
    <physiologicalReaction direction="right-to-left" evidence="18">
        <dbReference type="Rhea" id="RHEA:49934"/>
    </physiologicalReaction>
</comment>
<evidence type="ECO:0000256" key="29">
    <source>
        <dbReference type="ARBA" id="ARBA00038365"/>
    </source>
</evidence>
<dbReference type="UniPathway" id="UPA00659"/>
<dbReference type="FunFam" id="1.10.1040.50:FF:000006">
    <property type="entry name" value="Peroxisomal bifunctional enzyme"/>
    <property type="match status" value="1"/>
</dbReference>
<evidence type="ECO:0000259" key="38">
    <source>
        <dbReference type="Pfam" id="PF02737"/>
    </source>
</evidence>
<evidence type="ECO:0000256" key="25">
    <source>
        <dbReference type="ARBA" id="ARBA00036472"/>
    </source>
</evidence>
<dbReference type="InterPro" id="IPR006108">
    <property type="entry name" value="3HC_DH_C"/>
</dbReference>
<protein>
    <recommendedName>
        <fullName evidence="30">Peroxisomal bifunctional enzyme</fullName>
        <ecNumber evidence="8">1.1.1.35</ecNumber>
        <ecNumber evidence="7">4.2.1.17</ecNumber>
        <ecNumber evidence="6">5.3.3.8</ecNumber>
    </recommendedName>
    <alternativeName>
        <fullName evidence="31">Multifunctional enzyme 1</fullName>
    </alternativeName>
</protein>
<evidence type="ECO:0000256" key="1">
    <source>
        <dbReference type="ARBA" id="ARBA00000469"/>
    </source>
</evidence>
<reference evidence="39" key="1">
    <citation type="journal article" date="2008" name="Nature">
        <title>The amphioxus genome and the evolution of the chordate karyotype.</title>
        <authorList>
            <consortium name="US DOE Joint Genome Institute (JGI-PGF)"/>
            <person name="Putnam N.H."/>
            <person name="Butts T."/>
            <person name="Ferrier D.E.K."/>
            <person name="Furlong R.F."/>
            <person name="Hellsten U."/>
            <person name="Kawashima T."/>
            <person name="Robinson-Rechavi M."/>
            <person name="Shoguchi E."/>
            <person name="Terry A."/>
            <person name="Yu J.-K."/>
            <person name="Benito-Gutierrez E.L."/>
            <person name="Dubchak I."/>
            <person name="Garcia-Fernandez J."/>
            <person name="Gibson-Brown J.J."/>
            <person name="Grigoriev I.V."/>
            <person name="Horton A.C."/>
            <person name="de Jong P.J."/>
            <person name="Jurka J."/>
            <person name="Kapitonov V.V."/>
            <person name="Kohara Y."/>
            <person name="Kuroki Y."/>
            <person name="Lindquist E."/>
            <person name="Lucas S."/>
            <person name="Osoegawa K."/>
            <person name="Pennacchio L.A."/>
            <person name="Salamov A.A."/>
            <person name="Satou Y."/>
            <person name="Sauka-Spengler T."/>
            <person name="Schmutz J."/>
            <person name="Shin-I T."/>
            <person name="Toyoda A."/>
            <person name="Bronner-Fraser M."/>
            <person name="Fujiyama A."/>
            <person name="Holland L.Z."/>
            <person name="Holland P.W.H."/>
            <person name="Satoh N."/>
            <person name="Rokhsar D.S."/>
        </authorList>
    </citation>
    <scope>NUCLEOTIDE SEQUENCE [LARGE SCALE GENOMIC DNA]</scope>
    <source>
        <strain evidence="39">S238N-H82</strain>
        <tissue evidence="39">Testes</tissue>
    </source>
</reference>
<evidence type="ECO:0000259" key="37">
    <source>
        <dbReference type="Pfam" id="PF00725"/>
    </source>
</evidence>
<comment type="similarity">
    <text evidence="4">In the N-terminal section; belongs to the enoyl-CoA hydratase/isomerase family.</text>
</comment>
<evidence type="ECO:0000256" key="33">
    <source>
        <dbReference type="ARBA" id="ARBA00048361"/>
    </source>
</evidence>
<evidence type="ECO:0000256" key="23">
    <source>
        <dbReference type="ARBA" id="ARBA00036353"/>
    </source>
</evidence>
<dbReference type="AlphaFoldDB" id="C3ZSH0"/>
<comment type="catalytic activity">
    <reaction evidence="26">
        <text>(3E,5Z)-tetradecadienoyl-CoA = (2E,5Z)-tetradecadienoyl-CoA</text>
        <dbReference type="Rhea" id="RHEA:47464"/>
        <dbReference type="ChEBI" id="CHEBI:71586"/>
        <dbReference type="ChEBI" id="CHEBI:87701"/>
    </reaction>
    <physiologicalReaction direction="right-to-left" evidence="26">
        <dbReference type="Rhea" id="RHEA:47466"/>
    </physiologicalReaction>
</comment>
<evidence type="ECO:0000256" key="15">
    <source>
        <dbReference type="ARBA" id="ARBA00023239"/>
    </source>
</evidence>
<comment type="catalytic activity">
    <reaction evidence="24">
        <text>(3S)-hydroxyhexanoyl-CoA = (2E)-hexenoyl-CoA + H2O</text>
        <dbReference type="Rhea" id="RHEA:30547"/>
        <dbReference type="ChEBI" id="CHEBI:15377"/>
        <dbReference type="ChEBI" id="CHEBI:62075"/>
        <dbReference type="ChEBI" id="CHEBI:62077"/>
    </reaction>
    <physiologicalReaction direction="right-to-left" evidence="24">
        <dbReference type="Rhea" id="RHEA:30549"/>
    </physiologicalReaction>
</comment>
<evidence type="ECO:0000256" key="7">
    <source>
        <dbReference type="ARBA" id="ARBA00012076"/>
    </source>
</evidence>
<comment type="catalytic activity">
    <reaction evidence="33">
        <text>(3S)-hydroxydecanoyl-CoA + NAD(+) = 3-oxodecanoyl-CoA + NADH + H(+)</text>
        <dbReference type="Rhea" id="RHEA:31187"/>
        <dbReference type="ChEBI" id="CHEBI:15378"/>
        <dbReference type="ChEBI" id="CHEBI:57540"/>
        <dbReference type="ChEBI" id="CHEBI:57945"/>
        <dbReference type="ChEBI" id="CHEBI:62548"/>
        <dbReference type="ChEBI" id="CHEBI:62616"/>
    </reaction>
    <physiologicalReaction direction="left-to-right" evidence="33">
        <dbReference type="Rhea" id="RHEA:31188"/>
    </physiologicalReaction>
</comment>
<comment type="catalytic activity">
    <reaction evidence="34">
        <text>a (3S)-3-hydroxyacyl-CoA + NAD(+) = a 3-oxoacyl-CoA + NADH + H(+)</text>
        <dbReference type="Rhea" id="RHEA:22432"/>
        <dbReference type="ChEBI" id="CHEBI:15378"/>
        <dbReference type="ChEBI" id="CHEBI:57318"/>
        <dbReference type="ChEBI" id="CHEBI:57540"/>
        <dbReference type="ChEBI" id="CHEBI:57945"/>
        <dbReference type="ChEBI" id="CHEBI:90726"/>
        <dbReference type="EC" id="1.1.1.35"/>
    </reaction>
    <physiologicalReaction direction="left-to-right" evidence="34">
        <dbReference type="Rhea" id="RHEA:22433"/>
    </physiologicalReaction>
</comment>
<dbReference type="SUPFAM" id="SSF52096">
    <property type="entry name" value="ClpP/crotonase"/>
    <property type="match status" value="1"/>
</dbReference>
<keyword evidence="13" id="KW-0576">Peroxisome</keyword>
<comment type="subcellular location">
    <subcellularLocation>
        <location evidence="2">Peroxisome</location>
    </subcellularLocation>
</comment>
<dbReference type="Pfam" id="PF00725">
    <property type="entry name" value="3HCDH"/>
    <property type="match status" value="2"/>
</dbReference>
<dbReference type="SUPFAM" id="SSF51735">
    <property type="entry name" value="NAD(P)-binding Rossmann-fold domains"/>
    <property type="match status" value="1"/>
</dbReference>
<comment type="similarity">
    <text evidence="29">In the C-terminal section; belongs to the 3-hydroxyacyl-CoA dehydrogenase family.</text>
</comment>
<evidence type="ECO:0000256" key="3">
    <source>
        <dbReference type="ARBA" id="ARBA00005005"/>
    </source>
</evidence>
<comment type="pathway">
    <text evidence="3">Lipid metabolism; fatty acid beta-oxidation.</text>
</comment>
<evidence type="ECO:0000256" key="10">
    <source>
        <dbReference type="ARBA" id="ARBA00023002"/>
    </source>
</evidence>
<feature type="domain" description="3-hydroxyacyl-CoA dehydrogenase NAD binding" evidence="38">
    <location>
        <begin position="301"/>
        <end position="476"/>
    </location>
</feature>
<keyword evidence="14" id="KW-0413">Isomerase</keyword>
<comment type="catalytic activity">
    <reaction evidence="35">
        <text>(3S)-hydroxyhexadecanedioyl-CoA + NAD(+) = 3-oxohexadecanedioyl-CoA + NADH + H(+)</text>
        <dbReference type="Rhea" id="RHEA:40267"/>
        <dbReference type="ChEBI" id="CHEBI:15378"/>
        <dbReference type="ChEBI" id="CHEBI:57540"/>
        <dbReference type="ChEBI" id="CHEBI:57945"/>
        <dbReference type="ChEBI" id="CHEBI:77080"/>
        <dbReference type="ChEBI" id="CHEBI:77081"/>
    </reaction>
    <physiologicalReaction direction="left-to-right" evidence="35">
        <dbReference type="Rhea" id="RHEA:40268"/>
    </physiologicalReaction>
</comment>
<dbReference type="InterPro" id="IPR018376">
    <property type="entry name" value="Enoyl-CoA_hyd/isom_CS"/>
</dbReference>
<comment type="similarity">
    <text evidence="36">Belongs to the enoyl-CoA hydratase/isomerase family.</text>
</comment>
<accession>C3ZSH0</accession>
<evidence type="ECO:0000256" key="2">
    <source>
        <dbReference type="ARBA" id="ARBA00004275"/>
    </source>
</evidence>
<dbReference type="InParanoid" id="C3ZSH0"/>
<dbReference type="GO" id="GO:0003857">
    <property type="term" value="F:(3S)-3-hydroxyacyl-CoA dehydrogenase (NAD+) activity"/>
    <property type="evidence" value="ECO:0007669"/>
    <property type="project" value="UniProtKB-EC"/>
</dbReference>
<dbReference type="GO" id="GO:0004165">
    <property type="term" value="F:delta(3)-delta(2)-enoyl-CoA isomerase activity"/>
    <property type="evidence" value="ECO:0007669"/>
    <property type="project" value="UniProtKB-EC"/>
</dbReference>
<evidence type="ECO:0000256" key="31">
    <source>
        <dbReference type="ARBA" id="ARBA00042031"/>
    </source>
</evidence>
<dbReference type="EC" id="5.3.3.8" evidence="6"/>
<dbReference type="Gene3D" id="3.90.226.10">
    <property type="entry name" value="2-enoyl-CoA Hydratase, Chain A, domain 1"/>
    <property type="match status" value="1"/>
</dbReference>
<evidence type="ECO:0000256" key="21">
    <source>
        <dbReference type="ARBA" id="ARBA00035959"/>
    </source>
</evidence>
<comment type="subunit">
    <text evidence="5">Monomer.</text>
</comment>
<evidence type="ECO:0000256" key="27">
    <source>
        <dbReference type="ARBA" id="ARBA00036656"/>
    </source>
</evidence>
<gene>
    <name evidence="39" type="ORF">BRAFLDRAFT_220780</name>
</gene>
<comment type="catalytic activity">
    <reaction evidence="21">
        <text>a (3Z)-enoyl-CoA = a 4-saturated (2E)-enoyl-CoA</text>
        <dbReference type="Rhea" id="RHEA:45900"/>
        <dbReference type="ChEBI" id="CHEBI:85097"/>
        <dbReference type="ChEBI" id="CHEBI:85489"/>
        <dbReference type="EC" id="5.3.3.8"/>
    </reaction>
    <physiologicalReaction direction="left-to-right" evidence="21">
        <dbReference type="Rhea" id="RHEA:45901"/>
    </physiologicalReaction>
</comment>
<evidence type="ECO:0000256" key="18">
    <source>
        <dbReference type="ARBA" id="ARBA00035863"/>
    </source>
</evidence>
<dbReference type="Gene3D" id="1.10.1040.50">
    <property type="match status" value="1"/>
</dbReference>
<evidence type="ECO:0000256" key="17">
    <source>
        <dbReference type="ARBA" id="ARBA00035760"/>
    </source>
</evidence>
<feature type="domain" description="3-hydroxyacyl-CoA dehydrogenase C-terminal" evidence="37">
    <location>
        <begin position="479"/>
        <end position="584"/>
    </location>
</feature>
<dbReference type="STRING" id="7739.C3ZSH0"/>
<dbReference type="Pfam" id="PF00378">
    <property type="entry name" value="ECH_1"/>
    <property type="match status" value="1"/>
</dbReference>
<dbReference type="PROSITE" id="PS00166">
    <property type="entry name" value="ENOYL_COA_HYDRATASE"/>
    <property type="match status" value="1"/>
</dbReference>
<keyword evidence="11" id="KW-0520">NAD</keyword>
<evidence type="ECO:0000256" key="13">
    <source>
        <dbReference type="ARBA" id="ARBA00023140"/>
    </source>
</evidence>
<name>C3ZSH0_BRAFL</name>
<evidence type="ECO:0000256" key="26">
    <source>
        <dbReference type="ARBA" id="ARBA00036570"/>
    </source>
</evidence>
<dbReference type="FunFam" id="3.40.50.720:FF:000009">
    <property type="entry name" value="Fatty oxidation complex, alpha subunit"/>
    <property type="match status" value="1"/>
</dbReference>
<keyword evidence="9" id="KW-0276">Fatty acid metabolism</keyword>
<dbReference type="EC" id="4.2.1.17" evidence="7"/>
<dbReference type="EC" id="1.1.1.35" evidence="8"/>
<comment type="catalytic activity">
    <reaction evidence="22">
        <text>(3Z)-hexenoyl-CoA = (2E)-hexenoyl-CoA</text>
        <dbReference type="Rhea" id="RHEA:45748"/>
        <dbReference type="ChEBI" id="CHEBI:62077"/>
        <dbReference type="ChEBI" id="CHEBI:85415"/>
    </reaction>
    <physiologicalReaction direction="left-to-right" evidence="22">
        <dbReference type="Rhea" id="RHEA:45749"/>
    </physiologicalReaction>
</comment>
<dbReference type="GO" id="GO:0070403">
    <property type="term" value="F:NAD+ binding"/>
    <property type="evidence" value="ECO:0007669"/>
    <property type="project" value="InterPro"/>
</dbReference>
<evidence type="ECO:0000256" key="35">
    <source>
        <dbReference type="ARBA" id="ARBA00049448"/>
    </source>
</evidence>
<dbReference type="FunFam" id="3.90.226.10:FF:000260">
    <property type="entry name" value="Uncharacterized protein"/>
    <property type="match status" value="1"/>
</dbReference>
<dbReference type="eggNOG" id="KOG1683">
    <property type="taxonomic scope" value="Eukaryota"/>
</dbReference>
<dbReference type="InterPro" id="IPR029045">
    <property type="entry name" value="ClpP/crotonase-like_dom_sf"/>
</dbReference>
<evidence type="ECO:0000256" key="9">
    <source>
        <dbReference type="ARBA" id="ARBA00022832"/>
    </source>
</evidence>
<dbReference type="InterPro" id="IPR008927">
    <property type="entry name" value="6-PGluconate_DH-like_C_sf"/>
</dbReference>
<dbReference type="PANTHER" id="PTHR23309">
    <property type="entry name" value="3-HYDROXYACYL-COA DEHYROGENASE"/>
    <property type="match status" value="1"/>
</dbReference>
<evidence type="ECO:0000256" key="24">
    <source>
        <dbReference type="ARBA" id="ARBA00036370"/>
    </source>
</evidence>
<feature type="domain" description="3-hydroxyacyl-CoA dehydrogenase C-terminal" evidence="37">
    <location>
        <begin position="620"/>
        <end position="707"/>
    </location>
</feature>
<evidence type="ECO:0000256" key="6">
    <source>
        <dbReference type="ARBA" id="ARBA00012064"/>
    </source>
</evidence>
<keyword evidence="10" id="KW-0560">Oxidoreductase</keyword>
<dbReference type="CDD" id="cd06558">
    <property type="entry name" value="crotonase-like"/>
    <property type="match status" value="1"/>
</dbReference>
<keyword evidence="12" id="KW-0443">Lipid metabolism</keyword>
<dbReference type="Gene3D" id="3.40.50.720">
    <property type="entry name" value="NAD(P)-binding Rossmann-like Domain"/>
    <property type="match status" value="1"/>
</dbReference>
<evidence type="ECO:0000256" key="5">
    <source>
        <dbReference type="ARBA" id="ARBA00011245"/>
    </source>
</evidence>
<comment type="catalytic activity">
    <reaction evidence="23">
        <text>(3E)-hexenoyl-CoA = (2E)-hexenoyl-CoA</text>
        <dbReference type="Rhea" id="RHEA:45736"/>
        <dbReference type="ChEBI" id="CHEBI:62077"/>
        <dbReference type="ChEBI" id="CHEBI:84790"/>
    </reaction>
    <physiologicalReaction direction="left-to-right" evidence="23">
        <dbReference type="Rhea" id="RHEA:45737"/>
    </physiologicalReaction>
</comment>
<dbReference type="PANTHER" id="PTHR23309:SF49">
    <property type="entry name" value="PEROXISOMAL BIFUNCTIONAL ENZYME"/>
    <property type="match status" value="1"/>
</dbReference>
<organism>
    <name type="scientific">Branchiostoma floridae</name>
    <name type="common">Florida lancelet</name>
    <name type="synonym">Amphioxus</name>
    <dbReference type="NCBI Taxonomy" id="7739"/>
    <lineage>
        <taxon>Eukaryota</taxon>
        <taxon>Metazoa</taxon>
        <taxon>Chordata</taxon>
        <taxon>Cephalochordata</taxon>
        <taxon>Leptocardii</taxon>
        <taxon>Amphioxiformes</taxon>
        <taxon>Branchiostomatidae</taxon>
        <taxon>Branchiostoma</taxon>
    </lineage>
</organism>
<evidence type="ECO:0000256" key="28">
    <source>
        <dbReference type="ARBA" id="ARBA00036989"/>
    </source>
</evidence>
<evidence type="ECO:0000256" key="12">
    <source>
        <dbReference type="ARBA" id="ARBA00023098"/>
    </source>
</evidence>
<dbReference type="InterPro" id="IPR036291">
    <property type="entry name" value="NAD(P)-bd_dom_sf"/>
</dbReference>